<dbReference type="Proteomes" id="UP000827284">
    <property type="component" value="Unassembled WGS sequence"/>
</dbReference>
<evidence type="ECO:0000313" key="2">
    <source>
        <dbReference type="Proteomes" id="UP000827284"/>
    </source>
</evidence>
<reference evidence="1" key="2">
    <citation type="journal article" date="2022" name="Microbiol. Resour. Announc.">
        <title>Whole-Genome Sequence of Entomortierella parvispora E1425, a Mucoromycotan Fungus Associated with Burkholderiaceae-Related Endosymbiotic Bacteria.</title>
        <authorList>
            <person name="Herlambang A."/>
            <person name="Guo Y."/>
            <person name="Takashima Y."/>
            <person name="Narisawa K."/>
            <person name="Ohta H."/>
            <person name="Nishizawa T."/>
        </authorList>
    </citation>
    <scope>NUCLEOTIDE SEQUENCE</scope>
    <source>
        <strain evidence="1">E1425</strain>
    </source>
</reference>
<reference evidence="1" key="1">
    <citation type="submission" date="2021-11" db="EMBL/GenBank/DDBJ databases">
        <authorList>
            <person name="Herlambang A."/>
            <person name="Guo Y."/>
            <person name="Takashima Y."/>
            <person name="Nishizawa T."/>
        </authorList>
    </citation>
    <scope>NUCLEOTIDE SEQUENCE</scope>
    <source>
        <strain evidence="1">E1425</strain>
    </source>
</reference>
<proteinExistence type="predicted"/>
<dbReference type="EMBL" id="BQFW01000006">
    <property type="protein sequence ID" value="GJJ72141.1"/>
    <property type="molecule type" value="Genomic_DNA"/>
</dbReference>
<accession>A0A9P3H8K9</accession>
<gene>
    <name evidence="1" type="ORF">EMPS_04498</name>
</gene>
<dbReference type="AlphaFoldDB" id="A0A9P3H8K9"/>
<evidence type="ECO:0000313" key="1">
    <source>
        <dbReference type="EMBL" id="GJJ72141.1"/>
    </source>
</evidence>
<organism evidence="1 2">
    <name type="scientific">Entomortierella parvispora</name>
    <dbReference type="NCBI Taxonomy" id="205924"/>
    <lineage>
        <taxon>Eukaryota</taxon>
        <taxon>Fungi</taxon>
        <taxon>Fungi incertae sedis</taxon>
        <taxon>Mucoromycota</taxon>
        <taxon>Mortierellomycotina</taxon>
        <taxon>Mortierellomycetes</taxon>
        <taxon>Mortierellales</taxon>
        <taxon>Mortierellaceae</taxon>
        <taxon>Entomortierella</taxon>
    </lineage>
</organism>
<comment type="caution">
    <text evidence="1">The sequence shown here is derived from an EMBL/GenBank/DDBJ whole genome shotgun (WGS) entry which is preliminary data.</text>
</comment>
<protein>
    <submittedName>
        <fullName evidence="1">Uncharacterized protein</fullName>
    </submittedName>
</protein>
<name>A0A9P3H8K9_9FUNG</name>
<keyword evidence="2" id="KW-1185">Reference proteome</keyword>
<sequence length="74" mass="8130">MTQKFPESNHDQDVAPTLQPRSLFLVPLDQEADEAPVYLAVPLAVIEHPVVVIANNEHNQVPDAHDDGQEGGQH</sequence>